<dbReference type="Gene3D" id="1.25.10.10">
    <property type="entry name" value="Leucine-rich Repeat Variant"/>
    <property type="match status" value="1"/>
</dbReference>
<comment type="caution">
    <text evidence="1">The sequence shown here is derived from an EMBL/GenBank/DDBJ whole genome shotgun (WGS) entry which is preliminary data.</text>
</comment>
<evidence type="ECO:0000313" key="2">
    <source>
        <dbReference type="Proteomes" id="UP000274822"/>
    </source>
</evidence>
<dbReference type="EMBL" id="RBNJ01006340">
    <property type="protein sequence ID" value="RUS28653.1"/>
    <property type="molecule type" value="Genomic_DNA"/>
</dbReference>
<sequence>MFAGGEGSEDMQRLRDVLEHHLLARLHDDDIHLRKAAAWLFANLNTARIVPKLASRLTDPDARVRSTAEVGLIETLLRSRWGLDAVVAFLEYIRLVER</sequence>
<evidence type="ECO:0000313" key="1">
    <source>
        <dbReference type="EMBL" id="RUS28653.1"/>
    </source>
</evidence>
<reference evidence="1 2" key="1">
    <citation type="journal article" date="2018" name="New Phytol.">
        <title>Phylogenomics of Endogonaceae and evolution of mycorrhizas within Mucoromycota.</title>
        <authorList>
            <person name="Chang Y."/>
            <person name="Desiro A."/>
            <person name="Na H."/>
            <person name="Sandor L."/>
            <person name="Lipzen A."/>
            <person name="Clum A."/>
            <person name="Barry K."/>
            <person name="Grigoriev I.V."/>
            <person name="Martin F.M."/>
            <person name="Stajich J.E."/>
            <person name="Smith M.E."/>
            <person name="Bonito G."/>
            <person name="Spatafora J.W."/>
        </authorList>
    </citation>
    <scope>NUCLEOTIDE SEQUENCE [LARGE SCALE GENOMIC DNA]</scope>
    <source>
        <strain evidence="1 2">AD002</strain>
    </source>
</reference>
<organism evidence="1 2">
    <name type="scientific">Jimgerdemannia flammicorona</name>
    <dbReference type="NCBI Taxonomy" id="994334"/>
    <lineage>
        <taxon>Eukaryota</taxon>
        <taxon>Fungi</taxon>
        <taxon>Fungi incertae sedis</taxon>
        <taxon>Mucoromycota</taxon>
        <taxon>Mucoromycotina</taxon>
        <taxon>Endogonomycetes</taxon>
        <taxon>Endogonales</taxon>
        <taxon>Endogonaceae</taxon>
        <taxon>Jimgerdemannia</taxon>
    </lineage>
</organism>
<dbReference type="InterPro" id="IPR011989">
    <property type="entry name" value="ARM-like"/>
</dbReference>
<name>A0A433QFU7_9FUNG</name>
<accession>A0A433QFU7</accession>
<keyword evidence="2" id="KW-1185">Reference proteome</keyword>
<evidence type="ECO:0008006" key="3">
    <source>
        <dbReference type="Google" id="ProtNLM"/>
    </source>
</evidence>
<dbReference type="InterPro" id="IPR016024">
    <property type="entry name" value="ARM-type_fold"/>
</dbReference>
<dbReference type="SUPFAM" id="SSF48371">
    <property type="entry name" value="ARM repeat"/>
    <property type="match status" value="1"/>
</dbReference>
<dbReference type="Proteomes" id="UP000274822">
    <property type="component" value="Unassembled WGS sequence"/>
</dbReference>
<gene>
    <name evidence="1" type="ORF">BC938DRAFT_481631</name>
</gene>
<protein>
    <recommendedName>
        <fullName evidence="3">Armadillo-type protein</fullName>
    </recommendedName>
</protein>
<proteinExistence type="predicted"/>
<dbReference type="AlphaFoldDB" id="A0A433QFU7"/>
<dbReference type="Pfam" id="PF13646">
    <property type="entry name" value="HEAT_2"/>
    <property type="match status" value="1"/>
</dbReference>